<sequence>MSEYTDYLQEVFAQFGPIRVKRMFGGYGVYHDDLMFALVADEVLYLKADDQCRPAFEQAGLPQFEYPKNGKLVKMSYYQAPEDMMEDPEEAAEWARRSFDAALRGRVKPR</sequence>
<dbReference type="STRING" id="488535.SAMN04487963_1278"/>
<evidence type="ECO:0000313" key="2">
    <source>
        <dbReference type="EMBL" id="SFM12953.1"/>
    </source>
</evidence>
<reference evidence="3" key="1">
    <citation type="submission" date="2016-10" db="EMBL/GenBank/DDBJ databases">
        <authorList>
            <person name="Varghese N."/>
            <person name="Submissions S."/>
        </authorList>
    </citation>
    <scope>NUCLEOTIDE SEQUENCE [LARGE SCALE GENOMIC DNA]</scope>
    <source>
        <strain evidence="3">CGMCC 1.7061</strain>
    </source>
</reference>
<name>A0A1I4NCJ7_9GAMM</name>
<evidence type="ECO:0000259" key="1">
    <source>
        <dbReference type="Pfam" id="PF04993"/>
    </source>
</evidence>
<dbReference type="EMBL" id="FOUE01000002">
    <property type="protein sequence ID" value="SFM12953.1"/>
    <property type="molecule type" value="Genomic_DNA"/>
</dbReference>
<dbReference type="Proteomes" id="UP000198519">
    <property type="component" value="Unassembled WGS sequence"/>
</dbReference>
<dbReference type="Pfam" id="PF04993">
    <property type="entry name" value="TfoX_N"/>
    <property type="match status" value="1"/>
</dbReference>
<keyword evidence="3" id="KW-1185">Reference proteome</keyword>
<dbReference type="InterPro" id="IPR047525">
    <property type="entry name" value="TfoX-like"/>
</dbReference>
<dbReference type="InterPro" id="IPR007076">
    <property type="entry name" value="TfoX_N"/>
</dbReference>
<dbReference type="PANTHER" id="PTHR36121:SF1">
    <property type="entry name" value="PROTEIN SXY"/>
    <property type="match status" value="1"/>
</dbReference>
<protein>
    <submittedName>
        <fullName evidence="2">DNA transformation protein</fullName>
    </submittedName>
</protein>
<evidence type="ECO:0000313" key="3">
    <source>
        <dbReference type="Proteomes" id="UP000198519"/>
    </source>
</evidence>
<feature type="domain" description="TfoX N-terminal" evidence="1">
    <location>
        <begin position="10"/>
        <end position="102"/>
    </location>
</feature>
<dbReference type="OrthoDB" id="8687154at2"/>
<gene>
    <name evidence="2" type="ORF">SAMN04487963_1278</name>
</gene>
<organism evidence="2 3">
    <name type="scientific">Marinobacter zhejiangensis</name>
    <dbReference type="NCBI Taxonomy" id="488535"/>
    <lineage>
        <taxon>Bacteria</taxon>
        <taxon>Pseudomonadati</taxon>
        <taxon>Pseudomonadota</taxon>
        <taxon>Gammaproteobacteria</taxon>
        <taxon>Pseudomonadales</taxon>
        <taxon>Marinobacteraceae</taxon>
        <taxon>Marinobacter</taxon>
    </lineage>
</organism>
<proteinExistence type="predicted"/>
<dbReference type="RefSeq" id="WP_092021097.1">
    <property type="nucleotide sequence ID" value="NZ_FOUE01000002.1"/>
</dbReference>
<dbReference type="PANTHER" id="PTHR36121">
    <property type="entry name" value="PROTEIN SXY"/>
    <property type="match status" value="1"/>
</dbReference>
<dbReference type="Gene3D" id="3.30.1460.30">
    <property type="entry name" value="YgaC/TfoX-N like chaperone"/>
    <property type="match status" value="1"/>
</dbReference>
<dbReference type="AlphaFoldDB" id="A0A1I4NCJ7"/>
<accession>A0A1I4NCJ7</accession>
<dbReference type="SUPFAM" id="SSF159894">
    <property type="entry name" value="YgaC/TfoX-N like"/>
    <property type="match status" value="1"/>
</dbReference>